<dbReference type="RefSeq" id="WP_087210453.1">
    <property type="nucleotide sequence ID" value="NZ_CP021431.1"/>
</dbReference>
<evidence type="ECO:0000259" key="1">
    <source>
        <dbReference type="Pfam" id="PF01844"/>
    </source>
</evidence>
<dbReference type="Proteomes" id="UP000195273">
    <property type="component" value="Chromosome"/>
</dbReference>
<accession>A0A1Y0EFS2</accession>
<feature type="domain" description="HNH" evidence="1">
    <location>
        <begin position="96"/>
        <end position="137"/>
    </location>
</feature>
<dbReference type="InterPro" id="IPR003615">
    <property type="entry name" value="HNH_nuc"/>
</dbReference>
<dbReference type="GO" id="GO:0008270">
    <property type="term" value="F:zinc ion binding"/>
    <property type="evidence" value="ECO:0007669"/>
    <property type="project" value="InterPro"/>
</dbReference>
<dbReference type="OrthoDB" id="9816185at2"/>
<dbReference type="GO" id="GO:0003676">
    <property type="term" value="F:nucleic acid binding"/>
    <property type="evidence" value="ECO:0007669"/>
    <property type="project" value="InterPro"/>
</dbReference>
<evidence type="ECO:0000313" key="3">
    <source>
        <dbReference type="Proteomes" id="UP000195273"/>
    </source>
</evidence>
<dbReference type="KEGG" id="lvs:LOKVESSMR4R_03166"/>
<evidence type="ECO:0000313" key="2">
    <source>
        <dbReference type="EMBL" id="ARU02447.1"/>
    </source>
</evidence>
<dbReference type="Gene3D" id="1.10.30.50">
    <property type="match status" value="1"/>
</dbReference>
<organism evidence="2 3">
    <name type="scientific">Yoonia vestfoldensis</name>
    <dbReference type="NCBI Taxonomy" id="245188"/>
    <lineage>
        <taxon>Bacteria</taxon>
        <taxon>Pseudomonadati</taxon>
        <taxon>Pseudomonadota</taxon>
        <taxon>Alphaproteobacteria</taxon>
        <taxon>Rhodobacterales</taxon>
        <taxon>Paracoccaceae</taxon>
        <taxon>Yoonia</taxon>
    </lineage>
</organism>
<dbReference type="AlphaFoldDB" id="A0A1Y0EFS2"/>
<dbReference type="GO" id="GO:0004519">
    <property type="term" value="F:endonuclease activity"/>
    <property type="evidence" value="ECO:0007669"/>
    <property type="project" value="InterPro"/>
</dbReference>
<proteinExistence type="predicted"/>
<dbReference type="Pfam" id="PF01844">
    <property type="entry name" value="HNH"/>
    <property type="match status" value="1"/>
</dbReference>
<sequence>MWVLETQLCDAVHDDLRRALTLVNGTPVYALSAEEWTAIEAVYRLYDDLGGQPDTALRPAALDAARPSLYEAYNQVQIGGRLADLRAHLLASTNSCPYCGFGEPKDLDHYLPRSVYGELAIYPNNLVPSCGPCNNAKRAVVPGIGPGPGLIHPYFQELPEADFLTAEITFEDGSLDVSFAIDYEPINPDLAAKLQFQLERLKLNQRYPAQINKFINEQCISILMLRELGAELVATWLRRNAVSLADSFHRNDWRVALMRALAEVPEFCANPAAYLGDYVRAA</sequence>
<keyword evidence="3" id="KW-1185">Reference proteome</keyword>
<dbReference type="InterPro" id="IPR002711">
    <property type="entry name" value="HNH"/>
</dbReference>
<dbReference type="CDD" id="cd00085">
    <property type="entry name" value="HNHc"/>
    <property type="match status" value="1"/>
</dbReference>
<gene>
    <name evidence="2" type="ORF">LOKVESSMR4R_03166</name>
</gene>
<dbReference type="EMBL" id="CP021431">
    <property type="protein sequence ID" value="ARU02447.1"/>
    <property type="molecule type" value="Genomic_DNA"/>
</dbReference>
<name>A0A1Y0EFS2_9RHOB</name>
<reference evidence="2 3" key="1">
    <citation type="submission" date="2017-05" db="EMBL/GenBank/DDBJ databases">
        <title>Genome Sequence of Loktanella vestfoldensis Strain SMR4r Isolated from a Culture of the Diatom Skeletonema marinoi.</title>
        <authorList>
            <person name="Topel M."/>
            <person name="Pinder M.I.M."/>
            <person name="Johansson O.N."/>
            <person name="Kourtchenko O."/>
            <person name="Godhe A."/>
            <person name="Clarke A.K."/>
        </authorList>
    </citation>
    <scope>NUCLEOTIDE SEQUENCE [LARGE SCALE GENOMIC DNA]</scope>
    <source>
        <strain evidence="2 3">SMR4r</strain>
    </source>
</reference>
<protein>
    <recommendedName>
        <fullName evidence="1">HNH domain-containing protein</fullName>
    </recommendedName>
</protein>